<dbReference type="Proteomes" id="UP000655751">
    <property type="component" value="Unassembled WGS sequence"/>
</dbReference>
<reference evidence="1" key="1">
    <citation type="submission" date="2020-11" db="EMBL/GenBank/DDBJ databases">
        <title>Nocardia NEAU-351.nov., a novel actinomycete isolated from the cow dung.</title>
        <authorList>
            <person name="Zhang X."/>
        </authorList>
    </citation>
    <scope>NUCLEOTIDE SEQUENCE</scope>
    <source>
        <strain evidence="1">NEAU-351</strain>
    </source>
</reference>
<evidence type="ECO:0000313" key="2">
    <source>
        <dbReference type="Proteomes" id="UP000655751"/>
    </source>
</evidence>
<organism evidence="1 2">
    <name type="scientific">Nocardia bovistercoris</name>
    <dbReference type="NCBI Taxonomy" id="2785916"/>
    <lineage>
        <taxon>Bacteria</taxon>
        <taxon>Bacillati</taxon>
        <taxon>Actinomycetota</taxon>
        <taxon>Actinomycetes</taxon>
        <taxon>Mycobacteriales</taxon>
        <taxon>Nocardiaceae</taxon>
        <taxon>Nocardia</taxon>
    </lineage>
</organism>
<dbReference type="EMBL" id="JADMLG010000015">
    <property type="protein sequence ID" value="MBH0780344.1"/>
    <property type="molecule type" value="Genomic_DNA"/>
</dbReference>
<accession>A0A931IF84</accession>
<evidence type="ECO:0000313" key="1">
    <source>
        <dbReference type="EMBL" id="MBH0780344.1"/>
    </source>
</evidence>
<gene>
    <name evidence="1" type="ORF">IT779_29140</name>
</gene>
<dbReference type="InterPro" id="IPR032584">
    <property type="entry name" value="DUF4913"/>
</dbReference>
<comment type="caution">
    <text evidence="1">The sequence shown here is derived from an EMBL/GenBank/DDBJ whole genome shotgun (WGS) entry which is preliminary data.</text>
</comment>
<name>A0A931IF84_9NOCA</name>
<proteinExistence type="predicted"/>
<sequence>MSATENPTTTTGAAAGEVEIPDVVELTEKLSGAVGKAIDAQVGEAAKLIAKGVLDKVLTDPIAEEMRAAAVRAAVEAVAPQPEEDPVAKLKYRNLELFVSQFLAQLYRREVVKEGSERYLRWCPMWWDHGEAVARLGALWRAFERMRQGDGVEMSVWWLHHAVPTMEQLMDPDKGPFQYCTPSDGHKRRLQALPVVEIPEAIKFPDGFDEDHRPQADPSTVTSLHLPTASLQPRRVIVREFP</sequence>
<dbReference type="RefSeq" id="WP_196152659.1">
    <property type="nucleotide sequence ID" value="NZ_JADMLG010000015.1"/>
</dbReference>
<keyword evidence="2" id="KW-1185">Reference proteome</keyword>
<protein>
    <submittedName>
        <fullName evidence="1">DUF4913 domain-containing protein</fullName>
    </submittedName>
</protein>
<dbReference type="Pfam" id="PF16259">
    <property type="entry name" value="DUF4913"/>
    <property type="match status" value="1"/>
</dbReference>
<dbReference type="AlphaFoldDB" id="A0A931IF84"/>